<sequence length="123" mass="13368">MMPEGWIDTGDLFGRLPVDAKLIRKYVRLDFLNDPETPEAIPLHQAVAVAAAAQAKARNVTFVKRVFETVVDNAAKQATHVLVVRPKVPLQLVPVDGFEPVPAVVIDLPELLEQVVSGDPIPG</sequence>
<name>A0A6C7EGY6_ILUCY</name>
<dbReference type="KEGG" id="aym:YM304_40950"/>
<accession>A0A6C7EGY6</accession>
<dbReference type="AlphaFoldDB" id="A0A6C7EGY6"/>
<dbReference type="Proteomes" id="UP000011863">
    <property type="component" value="Chromosome"/>
</dbReference>
<proteinExistence type="predicted"/>
<protein>
    <submittedName>
        <fullName evidence="1">Uncharacterized protein</fullName>
    </submittedName>
</protein>
<dbReference type="EMBL" id="AP012057">
    <property type="protein sequence ID" value="BAN04409.1"/>
    <property type="molecule type" value="Genomic_DNA"/>
</dbReference>
<gene>
    <name evidence="1" type="ORF">YM304_40950</name>
</gene>
<keyword evidence="2" id="KW-1185">Reference proteome</keyword>
<evidence type="ECO:0000313" key="1">
    <source>
        <dbReference type="EMBL" id="BAN04409.1"/>
    </source>
</evidence>
<organism evidence="1 2">
    <name type="scientific">Ilumatobacter coccineus (strain NBRC 103263 / KCTC 29153 / YM16-304)</name>
    <dbReference type="NCBI Taxonomy" id="1313172"/>
    <lineage>
        <taxon>Bacteria</taxon>
        <taxon>Bacillati</taxon>
        <taxon>Actinomycetota</taxon>
        <taxon>Acidimicrobiia</taxon>
        <taxon>Acidimicrobiales</taxon>
        <taxon>Ilumatobacteraceae</taxon>
        <taxon>Ilumatobacter</taxon>
    </lineage>
</organism>
<reference evidence="1 2" key="1">
    <citation type="journal article" date="2013" name="Int. J. Syst. Evol. Microbiol.">
        <title>Ilumatobacter nonamiense sp. nov. and Ilumatobacter coccineum sp. nov., isolated from seashore sand.</title>
        <authorList>
            <person name="Matsumoto A."/>
            <person name="Kasai H."/>
            <person name="Matsuo Y."/>
            <person name="Shizuri Y."/>
            <person name="Ichikawa N."/>
            <person name="Fujita N."/>
            <person name="Omura S."/>
            <person name="Takahashi Y."/>
        </authorList>
    </citation>
    <scope>NUCLEOTIDE SEQUENCE [LARGE SCALE GENOMIC DNA]</scope>
    <source>
        <strain evidence="2">NBRC 103263 / KCTC 29153 / YM16-304</strain>
    </source>
</reference>
<evidence type="ECO:0000313" key="2">
    <source>
        <dbReference type="Proteomes" id="UP000011863"/>
    </source>
</evidence>